<keyword evidence="1" id="KW-0812">Transmembrane</keyword>
<dbReference type="InParanoid" id="B2VUA2"/>
<feature type="domain" description="MOSC" evidence="2">
    <location>
        <begin position="207"/>
        <end position="371"/>
    </location>
</feature>
<keyword evidence="1" id="KW-1133">Transmembrane helix</keyword>
<dbReference type="InterPro" id="IPR005303">
    <property type="entry name" value="MOCOS_middle"/>
</dbReference>
<dbReference type="KEGG" id="ptrr:6339738"/>
<dbReference type="Pfam" id="PF03476">
    <property type="entry name" value="MOSC_N"/>
    <property type="match status" value="1"/>
</dbReference>
<dbReference type="EMBL" id="DS231615">
    <property type="protein sequence ID" value="EDU41513.1"/>
    <property type="molecule type" value="Genomic_DNA"/>
</dbReference>
<dbReference type="OMA" id="PHFPEMA"/>
<protein>
    <submittedName>
        <fullName evidence="3">MOSC domain containing protein</fullName>
    </submittedName>
</protein>
<dbReference type="PANTHER" id="PTHR14237">
    <property type="entry name" value="MOLYBDOPTERIN COFACTOR SULFURASE MOSC"/>
    <property type="match status" value="1"/>
</dbReference>
<dbReference type="PANTHER" id="PTHR14237:SF34">
    <property type="entry name" value="MOSC DOMAIN PROTEIN (AFU_ORTHOLOGUE AFUA_2G07820)"/>
    <property type="match status" value="1"/>
</dbReference>
<keyword evidence="1" id="KW-0472">Membrane</keyword>
<dbReference type="AlphaFoldDB" id="B2VUA2"/>
<dbReference type="SUPFAM" id="SSF141673">
    <property type="entry name" value="MOSC N-terminal domain-like"/>
    <property type="match status" value="1"/>
</dbReference>
<evidence type="ECO:0000259" key="2">
    <source>
        <dbReference type="PROSITE" id="PS51340"/>
    </source>
</evidence>
<feature type="transmembrane region" description="Helical" evidence="1">
    <location>
        <begin position="12"/>
        <end position="32"/>
    </location>
</feature>
<dbReference type="STRING" id="426418.B2VUA2"/>
<evidence type="ECO:0000313" key="3">
    <source>
        <dbReference type="EMBL" id="EDU41513.1"/>
    </source>
</evidence>
<dbReference type="PROSITE" id="PS51340">
    <property type="entry name" value="MOSC"/>
    <property type="match status" value="1"/>
</dbReference>
<dbReference type="InterPro" id="IPR005302">
    <property type="entry name" value="MoCF_Sase_C"/>
</dbReference>
<name>B2VUA2_PYRTR</name>
<dbReference type="GO" id="GO:0030170">
    <property type="term" value="F:pyridoxal phosphate binding"/>
    <property type="evidence" value="ECO:0007669"/>
    <property type="project" value="InterPro"/>
</dbReference>
<proteinExistence type="predicted"/>
<dbReference type="eggNOG" id="KOG2362">
    <property type="taxonomic scope" value="Eukaryota"/>
</dbReference>
<dbReference type="HOGENOM" id="CLU_028286_3_0_1"/>
<dbReference type="RefSeq" id="XP_001932408.2">
    <property type="nucleotide sequence ID" value="XM_001932373.2"/>
</dbReference>
<dbReference type="GeneID" id="6339738"/>
<dbReference type="Proteomes" id="UP000001471">
    <property type="component" value="Unassembled WGS sequence"/>
</dbReference>
<dbReference type="GO" id="GO:0030151">
    <property type="term" value="F:molybdenum ion binding"/>
    <property type="evidence" value="ECO:0007669"/>
    <property type="project" value="InterPro"/>
</dbReference>
<accession>B2VUA2</accession>
<evidence type="ECO:0000256" key="1">
    <source>
        <dbReference type="SAM" id="Phobius"/>
    </source>
</evidence>
<sequence>MEEESGFDIDKVSPIWIVTALCIVPLGLYYMLNLLSPLMHRFTDMKISEIYVYPIKSLRTLPMKEAIATPQGFKHDRTFMLLQKTDSGYKNMAVSNYPEMTQFLQILDLVKSTITVTYLAYGDNSKQSTIQVPLIPDTEPLDPIEITMHSSPTSAYIMPDNYNTWFSSHLGYPVLLVYLSTNRRRVLFQDMQTTEPSTLSRTIKTYIPIPTALLPSSLLPPPTSPPKITFADCAPYLICSKTSLSNVSDRLPPGSTMDITKFRPNLVVSGAAEPFEEDYWARVLVGGKTEILLKHNCVRCKSINVDYGTGKPGQGPEGEVLKKLQGDRRVDQGMRWSPVFGRYAFWGGGENGKKGKAEEVVWRVGDRVRVVGTNNRRTVSSWPNLG</sequence>
<evidence type="ECO:0000313" key="4">
    <source>
        <dbReference type="Proteomes" id="UP000001471"/>
    </source>
</evidence>
<organism evidence="3 4">
    <name type="scientific">Pyrenophora tritici-repentis (strain Pt-1C-BFP)</name>
    <name type="common">Wheat tan spot fungus</name>
    <name type="synonym">Drechslera tritici-repentis</name>
    <dbReference type="NCBI Taxonomy" id="426418"/>
    <lineage>
        <taxon>Eukaryota</taxon>
        <taxon>Fungi</taxon>
        <taxon>Dikarya</taxon>
        <taxon>Ascomycota</taxon>
        <taxon>Pezizomycotina</taxon>
        <taxon>Dothideomycetes</taxon>
        <taxon>Pleosporomycetidae</taxon>
        <taxon>Pleosporales</taxon>
        <taxon>Pleosporineae</taxon>
        <taxon>Pleosporaceae</taxon>
        <taxon>Pyrenophora</taxon>
    </lineage>
</organism>
<reference evidence="4" key="1">
    <citation type="journal article" date="2013" name="G3 (Bethesda)">
        <title>Comparative genomics of a plant-pathogenic fungus, Pyrenophora tritici-repentis, reveals transduplication and the impact of repeat elements on pathogenicity and population divergence.</title>
        <authorList>
            <person name="Manning V.A."/>
            <person name="Pandelova I."/>
            <person name="Dhillon B."/>
            <person name="Wilhelm L.J."/>
            <person name="Goodwin S.B."/>
            <person name="Berlin A.M."/>
            <person name="Figueroa M."/>
            <person name="Freitag M."/>
            <person name="Hane J.K."/>
            <person name="Henrissat B."/>
            <person name="Holman W.H."/>
            <person name="Kodira C.D."/>
            <person name="Martin J."/>
            <person name="Oliver R.P."/>
            <person name="Robbertse B."/>
            <person name="Schackwitz W."/>
            <person name="Schwartz D.C."/>
            <person name="Spatafora J.W."/>
            <person name="Turgeon B.G."/>
            <person name="Yandava C."/>
            <person name="Young S."/>
            <person name="Zhou S."/>
            <person name="Zeng Q."/>
            <person name="Grigoriev I.V."/>
            <person name="Ma L.-J."/>
            <person name="Ciuffetti L.M."/>
        </authorList>
    </citation>
    <scope>NUCLEOTIDE SEQUENCE [LARGE SCALE GENOMIC DNA]</scope>
    <source>
        <strain evidence="4">Pt-1C-BFP</strain>
    </source>
</reference>
<dbReference type="Pfam" id="PF03473">
    <property type="entry name" value="MOSC"/>
    <property type="match status" value="1"/>
</dbReference>
<dbReference type="GO" id="GO:0003824">
    <property type="term" value="F:catalytic activity"/>
    <property type="evidence" value="ECO:0007669"/>
    <property type="project" value="InterPro"/>
</dbReference>
<dbReference type="OrthoDB" id="17255at2759"/>
<gene>
    <name evidence="3" type="ORF">PTRG_02075</name>
</gene>